<dbReference type="PROSITE" id="PS50244">
    <property type="entry name" value="S5A_REDUCTASE"/>
    <property type="match status" value="1"/>
</dbReference>
<sequence length="332" mass="37704">MEMSIVLLLRLAWIAGTLPIVIASIPSSKLNWFCGALLGLAKRGKTMQSSSQKFTVSQRLFLHFYIVASVWTTFLLVSTSIYAHTMAPFAYPYADSAITSFSTGHSSIKSDSSKIGSSYTAWLSVFLLLLMEVQVLRRLYETIYVFNYRPAARMHIMGYFTGLFFYIAAPLSLCCDCALEVYDFTAKLVISFIVKGKGYMRETELDFSLVLNLCKLGWLPWFGATIFLWGWIHQYRCHRILGSVRKCSKQVDEYVVPHGDWFEVVSSAHYLSEIVIYAGLVVASGGANLTIWLLFVFVVANLAFAAVETHKWYLQKFEDYPCNRYVIIPFVL</sequence>
<evidence type="ECO:0000256" key="4">
    <source>
        <dbReference type="ARBA" id="ARBA00022989"/>
    </source>
</evidence>
<gene>
    <name evidence="9" type="ORF">QN277_011367</name>
</gene>
<name>A0AAE1TC58_9FABA</name>
<organism evidence="9 10">
    <name type="scientific">Acacia crassicarpa</name>
    <name type="common">northern wattle</name>
    <dbReference type="NCBI Taxonomy" id="499986"/>
    <lineage>
        <taxon>Eukaryota</taxon>
        <taxon>Viridiplantae</taxon>
        <taxon>Streptophyta</taxon>
        <taxon>Embryophyta</taxon>
        <taxon>Tracheophyta</taxon>
        <taxon>Spermatophyta</taxon>
        <taxon>Magnoliopsida</taxon>
        <taxon>eudicotyledons</taxon>
        <taxon>Gunneridae</taxon>
        <taxon>Pentapetalae</taxon>
        <taxon>rosids</taxon>
        <taxon>fabids</taxon>
        <taxon>Fabales</taxon>
        <taxon>Fabaceae</taxon>
        <taxon>Caesalpinioideae</taxon>
        <taxon>mimosoid clade</taxon>
        <taxon>Acacieae</taxon>
        <taxon>Acacia</taxon>
    </lineage>
</organism>
<dbReference type="EMBL" id="JAWXYG010000002">
    <property type="protein sequence ID" value="KAK4279618.1"/>
    <property type="molecule type" value="Genomic_DNA"/>
</dbReference>
<dbReference type="InterPro" id="IPR001104">
    <property type="entry name" value="3-oxo-5_a-steroid_4-DH_C"/>
</dbReference>
<feature type="domain" description="3-oxo-5-alpha-steroid 4-dehydrogenase C-terminal" evidence="8">
    <location>
        <begin position="221"/>
        <end position="332"/>
    </location>
</feature>
<evidence type="ECO:0000256" key="5">
    <source>
        <dbReference type="ARBA" id="ARBA00023136"/>
    </source>
</evidence>
<keyword evidence="4 6" id="KW-1133">Transmembrane helix</keyword>
<dbReference type="Proteomes" id="UP001293593">
    <property type="component" value="Unassembled WGS sequence"/>
</dbReference>
<evidence type="ECO:0000256" key="2">
    <source>
        <dbReference type="ARBA" id="ARBA00004922"/>
    </source>
</evidence>
<evidence type="ECO:0000313" key="10">
    <source>
        <dbReference type="Proteomes" id="UP001293593"/>
    </source>
</evidence>
<dbReference type="InterPro" id="IPR039698">
    <property type="entry name" value="Dfg10/SRD5A3"/>
</dbReference>
<evidence type="ECO:0000256" key="7">
    <source>
        <dbReference type="SAM" id="SignalP"/>
    </source>
</evidence>
<keyword evidence="3 6" id="KW-0812">Transmembrane</keyword>
<dbReference type="GO" id="GO:0016095">
    <property type="term" value="P:polyprenol catabolic process"/>
    <property type="evidence" value="ECO:0007669"/>
    <property type="project" value="TreeGrafter"/>
</dbReference>
<reference evidence="9" key="1">
    <citation type="submission" date="2023-10" db="EMBL/GenBank/DDBJ databases">
        <title>Chromosome-level genome of the transformable northern wattle, Acacia crassicarpa.</title>
        <authorList>
            <person name="Massaro I."/>
            <person name="Sinha N.R."/>
            <person name="Poethig S."/>
            <person name="Leichty A.R."/>
        </authorList>
    </citation>
    <scope>NUCLEOTIDE SEQUENCE</scope>
    <source>
        <strain evidence="9">Acra3RX</strain>
        <tissue evidence="9">Leaf</tissue>
    </source>
</reference>
<comment type="caution">
    <text evidence="9">The sequence shown here is derived from an EMBL/GenBank/DDBJ whole genome shotgun (WGS) entry which is preliminary data.</text>
</comment>
<keyword evidence="5 6" id="KW-0472">Membrane</keyword>
<feature type="chain" id="PRO_5042281781" description="3-oxo-5-alpha-steroid 4-dehydrogenase C-terminal domain-containing protein" evidence="7">
    <location>
        <begin position="24"/>
        <end position="332"/>
    </location>
</feature>
<keyword evidence="7" id="KW-0732">Signal</keyword>
<dbReference type="PANTHER" id="PTHR14624:SF0">
    <property type="entry name" value="POLYPRENOL REDUCTASE"/>
    <property type="match status" value="1"/>
</dbReference>
<evidence type="ECO:0000259" key="8">
    <source>
        <dbReference type="Pfam" id="PF02544"/>
    </source>
</evidence>
<dbReference type="Pfam" id="PF02544">
    <property type="entry name" value="Steroid_dh"/>
    <property type="match status" value="1"/>
</dbReference>
<feature type="transmembrane region" description="Helical" evidence="6">
    <location>
        <begin position="209"/>
        <end position="232"/>
    </location>
</feature>
<evidence type="ECO:0000256" key="3">
    <source>
        <dbReference type="ARBA" id="ARBA00022692"/>
    </source>
</evidence>
<keyword evidence="10" id="KW-1185">Reference proteome</keyword>
<feature type="signal peptide" evidence="7">
    <location>
        <begin position="1"/>
        <end position="23"/>
    </location>
</feature>
<comment type="pathway">
    <text evidence="2">Protein modification; protein glycosylation.</text>
</comment>
<evidence type="ECO:0000256" key="6">
    <source>
        <dbReference type="SAM" id="Phobius"/>
    </source>
</evidence>
<dbReference type="PANTHER" id="PTHR14624">
    <property type="entry name" value="DFG10 PROTEIN"/>
    <property type="match status" value="1"/>
</dbReference>
<accession>A0AAE1TC58</accession>
<dbReference type="GO" id="GO:0005783">
    <property type="term" value="C:endoplasmic reticulum"/>
    <property type="evidence" value="ECO:0007669"/>
    <property type="project" value="TreeGrafter"/>
</dbReference>
<proteinExistence type="predicted"/>
<feature type="transmembrane region" description="Helical" evidence="6">
    <location>
        <begin position="60"/>
        <end position="83"/>
    </location>
</feature>
<protein>
    <recommendedName>
        <fullName evidence="8">3-oxo-5-alpha-steroid 4-dehydrogenase C-terminal domain-containing protein</fullName>
    </recommendedName>
</protein>
<dbReference type="GO" id="GO:0006488">
    <property type="term" value="P:dolichol-linked oligosaccharide biosynthetic process"/>
    <property type="evidence" value="ECO:0007669"/>
    <property type="project" value="InterPro"/>
</dbReference>
<feature type="transmembrane region" description="Helical" evidence="6">
    <location>
        <begin position="119"/>
        <end position="136"/>
    </location>
</feature>
<dbReference type="AlphaFoldDB" id="A0AAE1TC58"/>
<dbReference type="GO" id="GO:0003865">
    <property type="term" value="F:3-oxo-5-alpha-steroid 4-dehydrogenase activity"/>
    <property type="evidence" value="ECO:0007669"/>
    <property type="project" value="TreeGrafter"/>
</dbReference>
<feature type="transmembrane region" description="Helical" evidence="6">
    <location>
        <begin position="274"/>
        <end position="307"/>
    </location>
</feature>
<comment type="subcellular location">
    <subcellularLocation>
        <location evidence="1">Endomembrane system</location>
        <topology evidence="1">Multi-pass membrane protein</topology>
    </subcellularLocation>
</comment>
<evidence type="ECO:0000256" key="1">
    <source>
        <dbReference type="ARBA" id="ARBA00004127"/>
    </source>
</evidence>
<feature type="transmembrane region" description="Helical" evidence="6">
    <location>
        <begin position="156"/>
        <end position="179"/>
    </location>
</feature>
<evidence type="ECO:0000313" key="9">
    <source>
        <dbReference type="EMBL" id="KAK4279618.1"/>
    </source>
</evidence>